<dbReference type="Gene3D" id="3.40.50.720">
    <property type="entry name" value="NAD(P)-binding Rossmann-like Domain"/>
    <property type="match status" value="1"/>
</dbReference>
<dbReference type="PANTHER" id="PTHR45033">
    <property type="match status" value="1"/>
</dbReference>
<dbReference type="OrthoDB" id="9930022at2759"/>
<dbReference type="SUPFAM" id="SSF51735">
    <property type="entry name" value="NAD(P)-binding Rossmann-fold domains"/>
    <property type="match status" value="1"/>
</dbReference>
<feature type="domain" description="Enoyl reductase (ER)" evidence="1">
    <location>
        <begin position="16"/>
        <end position="363"/>
    </location>
</feature>
<dbReference type="SUPFAM" id="SSF50129">
    <property type="entry name" value="GroES-like"/>
    <property type="match status" value="1"/>
</dbReference>
<protein>
    <submittedName>
        <fullName evidence="2">Alcohol dehydrogenase</fullName>
    </submittedName>
</protein>
<name>A0A0D0VUH9_CRYGA</name>
<dbReference type="SMART" id="SM00829">
    <property type="entry name" value="PKS_ER"/>
    <property type="match status" value="1"/>
</dbReference>
<proteinExistence type="predicted"/>
<sequence length="365" mass="39659">MSFPKTMKRYVLSHRNDLSGLAFEQDAPVPQIEKPTEILINIKALSLNARDLQIATNQYPAPHPIPDGIVPVSDASGEVVAVGDDVTDFKVGDRVTPIIFQGHHQDEDVTLDSMNRGIGGARAGVAAEYFVCEQSEALKIPKSFSHQDASTLAIAYSTAWSSLYSHHPRLQAGDTVLCLGTGGVSLCAAQIALISGAKVILTSSSQSKLDRAVDLLKPLAKGNVADTIRTIDYSKIDKWDEEVHRITEGKGSDFVIEIGGRGTIGKSIRSTRRGGLVAVSGYLSTYKDIPKEILEEDLAQTILYSGSYVRGVFVCNREDEKRMISALEVGSVKPVIDKVFAFENLKEAYQYMADGKHFGKICITV</sequence>
<dbReference type="GO" id="GO:0016491">
    <property type="term" value="F:oxidoreductase activity"/>
    <property type="evidence" value="ECO:0007669"/>
    <property type="project" value="InterPro"/>
</dbReference>
<accession>A0A0D0VUH9</accession>
<dbReference type="InterPro" id="IPR013149">
    <property type="entry name" value="ADH-like_C"/>
</dbReference>
<organism evidence="2">
    <name type="scientific">Cryptococcus bacillisporus CA1280</name>
    <dbReference type="NCBI Taxonomy" id="1296109"/>
    <lineage>
        <taxon>Eukaryota</taxon>
        <taxon>Fungi</taxon>
        <taxon>Dikarya</taxon>
        <taxon>Basidiomycota</taxon>
        <taxon>Agaricomycotina</taxon>
        <taxon>Tremellomycetes</taxon>
        <taxon>Tremellales</taxon>
        <taxon>Cryptococcaceae</taxon>
        <taxon>Cryptococcus</taxon>
        <taxon>Cryptococcus gattii species complex</taxon>
    </lineage>
</organism>
<dbReference type="Gene3D" id="3.90.180.10">
    <property type="entry name" value="Medium-chain alcohol dehydrogenases, catalytic domain"/>
    <property type="match status" value="1"/>
</dbReference>
<evidence type="ECO:0000259" key="1">
    <source>
        <dbReference type="SMART" id="SM00829"/>
    </source>
</evidence>
<gene>
    <name evidence="2" type="ORF">I312_00030</name>
</gene>
<evidence type="ECO:0000313" key="2">
    <source>
        <dbReference type="EMBL" id="KIR50099.1"/>
    </source>
</evidence>
<dbReference type="Pfam" id="PF08240">
    <property type="entry name" value="ADH_N"/>
    <property type="match status" value="1"/>
</dbReference>
<dbReference type="InterPro" id="IPR013154">
    <property type="entry name" value="ADH-like_N"/>
</dbReference>
<dbReference type="InterPro" id="IPR011032">
    <property type="entry name" value="GroES-like_sf"/>
</dbReference>
<dbReference type="InterPro" id="IPR036291">
    <property type="entry name" value="NAD(P)-bd_dom_sf"/>
</dbReference>
<dbReference type="InterPro" id="IPR020843">
    <property type="entry name" value="ER"/>
</dbReference>
<dbReference type="InterPro" id="IPR052711">
    <property type="entry name" value="Zinc_ADH-like"/>
</dbReference>
<dbReference type="AlphaFoldDB" id="A0A0D0VUH9"/>
<reference evidence="2" key="1">
    <citation type="submission" date="2015-01" db="EMBL/GenBank/DDBJ databases">
        <title>The Genome Sequence of Cryptococcus gattii CA1280.</title>
        <authorList>
            <consortium name="The Broad Institute Genomics Platform"/>
            <person name="Cuomo C."/>
            <person name="Litvintseva A."/>
            <person name="Chen Y."/>
            <person name="Heitman J."/>
            <person name="Sun S."/>
            <person name="Springer D."/>
            <person name="Dromer F."/>
            <person name="Young S."/>
            <person name="Zeng Q."/>
            <person name="Gargeya S."/>
            <person name="Abouelleil A."/>
            <person name="Alvarado L."/>
            <person name="Chapman S.B."/>
            <person name="Gainer-Dewar J."/>
            <person name="Goldberg J."/>
            <person name="Griggs A."/>
            <person name="Gujja S."/>
            <person name="Hansen M."/>
            <person name="Howarth C."/>
            <person name="Imamovic A."/>
            <person name="Larimer J."/>
            <person name="Murphy C."/>
            <person name="Naylor J."/>
            <person name="Pearson M."/>
            <person name="Priest M."/>
            <person name="Roberts A."/>
            <person name="Saif S."/>
            <person name="Shea T."/>
            <person name="Sykes S."/>
            <person name="Wortman J."/>
            <person name="Nusbaum C."/>
            <person name="Birren B."/>
        </authorList>
    </citation>
    <scope>NUCLEOTIDE SEQUENCE [LARGE SCALE GENOMIC DNA]</scope>
    <source>
        <strain evidence="2">CA1280</strain>
    </source>
</reference>
<dbReference type="PANTHER" id="PTHR45033:SF2">
    <property type="entry name" value="ZINC-TYPE ALCOHOL DEHYDROGENASE-LIKE PROTEIN C1773.06C"/>
    <property type="match status" value="1"/>
</dbReference>
<dbReference type="CDD" id="cd08276">
    <property type="entry name" value="MDR7"/>
    <property type="match status" value="1"/>
</dbReference>
<dbReference type="HOGENOM" id="CLU_026673_3_4_1"/>
<dbReference type="EMBL" id="KN847973">
    <property type="protein sequence ID" value="KIR50099.1"/>
    <property type="molecule type" value="Genomic_DNA"/>
</dbReference>
<dbReference type="Pfam" id="PF00107">
    <property type="entry name" value="ADH_zinc_N"/>
    <property type="match status" value="1"/>
</dbReference>